<comment type="caution">
    <text evidence="2">The sequence shown here is derived from an EMBL/GenBank/DDBJ whole genome shotgun (WGS) entry which is preliminary data.</text>
</comment>
<feature type="compositionally biased region" description="Polar residues" evidence="1">
    <location>
        <begin position="45"/>
        <end position="55"/>
    </location>
</feature>
<organism evidence="2 3">
    <name type="scientific">Dentipellis fragilis</name>
    <dbReference type="NCBI Taxonomy" id="205917"/>
    <lineage>
        <taxon>Eukaryota</taxon>
        <taxon>Fungi</taxon>
        <taxon>Dikarya</taxon>
        <taxon>Basidiomycota</taxon>
        <taxon>Agaricomycotina</taxon>
        <taxon>Agaricomycetes</taxon>
        <taxon>Russulales</taxon>
        <taxon>Hericiaceae</taxon>
        <taxon>Dentipellis</taxon>
    </lineage>
</organism>
<keyword evidence="3" id="KW-1185">Reference proteome</keyword>
<protein>
    <submittedName>
        <fullName evidence="2">Uncharacterized protein</fullName>
    </submittedName>
</protein>
<evidence type="ECO:0000313" key="2">
    <source>
        <dbReference type="EMBL" id="TFY72724.1"/>
    </source>
</evidence>
<evidence type="ECO:0000256" key="1">
    <source>
        <dbReference type="SAM" id="MobiDB-lite"/>
    </source>
</evidence>
<evidence type="ECO:0000313" key="3">
    <source>
        <dbReference type="Proteomes" id="UP000298327"/>
    </source>
</evidence>
<reference evidence="2 3" key="1">
    <citation type="submission" date="2019-02" db="EMBL/GenBank/DDBJ databases">
        <title>Genome sequencing of the rare red list fungi Dentipellis fragilis.</title>
        <authorList>
            <person name="Buettner E."/>
            <person name="Kellner H."/>
        </authorList>
    </citation>
    <scope>NUCLEOTIDE SEQUENCE [LARGE SCALE GENOMIC DNA]</scope>
    <source>
        <strain evidence="2 3">DSM 105465</strain>
    </source>
</reference>
<accession>A0A4Y9ZE44</accession>
<sequence>MRYGANLWQVGHSSREGGLPLGHWELWQLTTGALMVAEDKYGRNASRSGGSAEQTSELDESVWPSPEPKHVAQSLDRSPRATPEPLLKLCKYSY</sequence>
<dbReference type="Proteomes" id="UP000298327">
    <property type="component" value="Unassembled WGS sequence"/>
</dbReference>
<dbReference type="AlphaFoldDB" id="A0A4Y9ZE44"/>
<feature type="region of interest" description="Disordered" evidence="1">
    <location>
        <begin position="43"/>
        <end position="82"/>
    </location>
</feature>
<dbReference type="EMBL" id="SEOQ01000007">
    <property type="protein sequence ID" value="TFY72724.1"/>
    <property type="molecule type" value="Genomic_DNA"/>
</dbReference>
<name>A0A4Y9ZE44_9AGAM</name>
<proteinExistence type="predicted"/>
<gene>
    <name evidence="2" type="ORF">EVG20_g285</name>
</gene>